<comment type="subcellular location">
    <subcellularLocation>
        <location evidence="1">Cell envelope</location>
    </subcellularLocation>
</comment>
<evidence type="ECO:0000256" key="1">
    <source>
        <dbReference type="ARBA" id="ARBA00004196"/>
    </source>
</evidence>
<dbReference type="AlphaFoldDB" id="A0A1I0ADL4"/>
<evidence type="ECO:0000259" key="5">
    <source>
        <dbReference type="Pfam" id="PF13407"/>
    </source>
</evidence>
<dbReference type="Proteomes" id="UP000242642">
    <property type="component" value="Unassembled WGS sequence"/>
</dbReference>
<evidence type="ECO:0000256" key="2">
    <source>
        <dbReference type="ARBA" id="ARBA00007639"/>
    </source>
</evidence>
<feature type="chain" id="PRO_5017470658" evidence="4">
    <location>
        <begin position="25"/>
        <end position="333"/>
    </location>
</feature>
<keyword evidence="7" id="KW-1185">Reference proteome</keyword>
<keyword evidence="3 4" id="KW-0732">Signal</keyword>
<dbReference type="SUPFAM" id="SSF53822">
    <property type="entry name" value="Periplasmic binding protein-like I"/>
    <property type="match status" value="1"/>
</dbReference>
<dbReference type="InterPro" id="IPR025997">
    <property type="entry name" value="SBP_2_dom"/>
</dbReference>
<dbReference type="RefSeq" id="WP_093318137.1">
    <property type="nucleotide sequence ID" value="NZ_FOHV01000005.1"/>
</dbReference>
<gene>
    <name evidence="6" type="ORF">SAMN02583745_00903</name>
</gene>
<evidence type="ECO:0000313" key="6">
    <source>
        <dbReference type="EMBL" id="SES92175.1"/>
    </source>
</evidence>
<organism evidence="6 7">
    <name type="scientific">Thorsellia anophelis DSM 18579</name>
    <dbReference type="NCBI Taxonomy" id="1123402"/>
    <lineage>
        <taxon>Bacteria</taxon>
        <taxon>Pseudomonadati</taxon>
        <taxon>Pseudomonadota</taxon>
        <taxon>Gammaproteobacteria</taxon>
        <taxon>Enterobacterales</taxon>
        <taxon>Thorselliaceae</taxon>
        <taxon>Thorsellia</taxon>
    </lineage>
</organism>
<dbReference type="OrthoDB" id="9813037at2"/>
<dbReference type="GO" id="GO:0030246">
    <property type="term" value="F:carbohydrate binding"/>
    <property type="evidence" value="ECO:0007669"/>
    <property type="project" value="UniProtKB-ARBA"/>
</dbReference>
<name>A0A1I0ADL4_9GAMM</name>
<accession>A0A1I0ADL4</accession>
<protein>
    <submittedName>
        <fullName evidence="6">Putative xylitol transport system substrate-binding protein</fullName>
    </submittedName>
</protein>
<dbReference type="GO" id="GO:0055085">
    <property type="term" value="P:transmembrane transport"/>
    <property type="evidence" value="ECO:0007669"/>
    <property type="project" value="UniProtKB-ARBA"/>
</dbReference>
<feature type="domain" description="Periplasmic binding protein" evidence="5">
    <location>
        <begin position="30"/>
        <end position="286"/>
    </location>
</feature>
<dbReference type="STRING" id="1123402.SAMN02583745_00903"/>
<comment type="similarity">
    <text evidence="2">Belongs to the bacterial solute-binding protein 2 family.</text>
</comment>
<dbReference type="GO" id="GO:0030313">
    <property type="term" value="C:cell envelope"/>
    <property type="evidence" value="ECO:0007669"/>
    <property type="project" value="UniProtKB-SubCell"/>
</dbReference>
<feature type="signal peptide" evidence="4">
    <location>
        <begin position="1"/>
        <end position="24"/>
    </location>
</feature>
<dbReference type="Gene3D" id="3.40.50.2300">
    <property type="match status" value="2"/>
</dbReference>
<evidence type="ECO:0000256" key="3">
    <source>
        <dbReference type="ARBA" id="ARBA00022729"/>
    </source>
</evidence>
<dbReference type="PANTHER" id="PTHR46847">
    <property type="entry name" value="D-ALLOSE-BINDING PERIPLASMIC PROTEIN-RELATED"/>
    <property type="match status" value="1"/>
</dbReference>
<sequence length="333" mass="36185">MNKLFKTIISASILSVALASTAYAKPYKIGAAVYGLKGEFMQMWVDQLEKHPAVLDGTVDITVFDGRYDALTQSNQFDTMITQKFDAILFVPIDIEAGGDAVEKANEAGIPVIGSNTKVTGDSLYSYVGNDDVKAGEMQAEAIAKAIGGKGNIVIMEGPIGQSAQIERTQGNQTVFAKYPDIKILEQKPANWSRAEAMTIMENWLTSHPNAINAVVGQNDDIGLGGLEAIRAKGIELNTIPTAGIDGIKDGIQSVKDGELYVSFFQDAKAQAQGALDVALRKLEGESYQPRSVIWQEYADQMPWGDGTAKRYDIPWTEITKENADRLLQKLSE</sequence>
<dbReference type="CDD" id="cd06313">
    <property type="entry name" value="PBP1_ABC_ThpA_XypA"/>
    <property type="match status" value="1"/>
</dbReference>
<reference evidence="7" key="1">
    <citation type="submission" date="2016-10" db="EMBL/GenBank/DDBJ databases">
        <authorList>
            <person name="Varghese N."/>
            <person name="Submissions S."/>
        </authorList>
    </citation>
    <scope>NUCLEOTIDE SEQUENCE [LARGE SCALE GENOMIC DNA]</scope>
    <source>
        <strain evidence="7">DSM 18579</strain>
    </source>
</reference>
<evidence type="ECO:0000313" key="7">
    <source>
        <dbReference type="Proteomes" id="UP000242642"/>
    </source>
</evidence>
<dbReference type="Pfam" id="PF13407">
    <property type="entry name" value="Peripla_BP_4"/>
    <property type="match status" value="1"/>
</dbReference>
<dbReference type="InterPro" id="IPR028082">
    <property type="entry name" value="Peripla_BP_I"/>
</dbReference>
<evidence type="ECO:0000256" key="4">
    <source>
        <dbReference type="SAM" id="SignalP"/>
    </source>
</evidence>
<dbReference type="PANTHER" id="PTHR46847:SF1">
    <property type="entry name" value="D-ALLOSE-BINDING PERIPLASMIC PROTEIN-RELATED"/>
    <property type="match status" value="1"/>
</dbReference>
<proteinExistence type="inferred from homology"/>
<dbReference type="EMBL" id="FOHV01000005">
    <property type="protein sequence ID" value="SES92175.1"/>
    <property type="molecule type" value="Genomic_DNA"/>
</dbReference>